<dbReference type="PANTHER" id="PTHR16305:SF35">
    <property type="entry name" value="TRANSCRIPTIONAL ACTIVATOR DOMAIN"/>
    <property type="match status" value="1"/>
</dbReference>
<feature type="compositionally biased region" description="Pro residues" evidence="3">
    <location>
        <begin position="1"/>
        <end position="12"/>
    </location>
</feature>
<dbReference type="GO" id="GO:0004016">
    <property type="term" value="F:adenylate cyclase activity"/>
    <property type="evidence" value="ECO:0007669"/>
    <property type="project" value="TreeGrafter"/>
</dbReference>
<dbReference type="GO" id="GO:0005737">
    <property type="term" value="C:cytoplasm"/>
    <property type="evidence" value="ECO:0007669"/>
    <property type="project" value="TreeGrafter"/>
</dbReference>
<sequence length="931" mass="100338">MGGAPRPGPPVGSAPVGSAPVSSAPVSSALVGREAECETLDRLLADVRGGESRVLVLRGEAGIGKSALLDHLVARASGCRVLAATGVQSEMELAFAAVHQLCVPLLDLLDSLPEPQRDALGTAFGVRAGPPPDQFLISLAVLNLLAQAADERPLVCVIDDAQWLDRASAQVLTFVARRLMAESVACVFAVRDSGEADVLPGLPVMEIGGLRDADARTLVSRVVPGPLDEEVRDRILYESRGNPLALLELPRAASAGGFVAAATGQSLSGRLEDGFQRRLNGLPADGRMMLLLAAAEPLGDTALLWRAAGVLGVDATVVDDADELIDFSDRVRFRHPLVRSAVYNAAVPRERRQAHRALAEATDATTDPDRRAWHRAHSAAHPDEGIATELERSAGRALARGGLAAAAAFLERAVGLTPDARRRAERALDAARAKHLAGAPESALALLAAAESGPPDELRRAKVESLRAEIALTSNRGTSAPAILLKAAKQLEPLDVDLSRDTYLQALQVAIGVLPSWDGITEVAAAAREAPPAPGVPRVTDLVLDALSLLYTRDTLTAEPALRRAVDAAMSEEIAPGEQLRWLWFLNFFTMALWDDEACRELTRHSLRLVRDSGAFALLPLVLSMSTMMRLFEGDLAEAETLNEEAKANAVAADVWTTSGAMVQRGGDLGLAAWRGDAEEAEQLAEIIAKEGAVRGEGRTLEISHWVRSVLYNGLGQYEKALEAVLQASVDHRAPSGCGVLWAPLELIEAAARTGRHELASRTLERLSLSTRAGGMDWGLGLEARCRALLSEGEEADRLHREAIDRLGRTRMRVDLARAHLLYGEWLRRERRRVEARDNLRTAFDLFTEIGMKAFAGRAARELQATGETARKRNVETTEQLTPQEAQIARLARTGLTNKEIAERLYVSPRTVEYHLRKVFTKLGITSRHQL</sequence>
<dbReference type="GO" id="GO:0006355">
    <property type="term" value="P:regulation of DNA-templated transcription"/>
    <property type="evidence" value="ECO:0007669"/>
    <property type="project" value="InterPro"/>
</dbReference>
<dbReference type="CDD" id="cd06170">
    <property type="entry name" value="LuxR_C_like"/>
    <property type="match status" value="1"/>
</dbReference>
<dbReference type="Proteomes" id="UP000468735">
    <property type="component" value="Unassembled WGS sequence"/>
</dbReference>
<dbReference type="EMBL" id="WBMT01000001">
    <property type="protein sequence ID" value="KAB2352793.1"/>
    <property type="molecule type" value="Genomic_DNA"/>
</dbReference>
<dbReference type="InterPro" id="IPR000792">
    <property type="entry name" value="Tscrpt_reg_LuxR_C"/>
</dbReference>
<dbReference type="InterPro" id="IPR027417">
    <property type="entry name" value="P-loop_NTPase"/>
</dbReference>
<dbReference type="OrthoDB" id="483at2"/>
<dbReference type="PROSITE" id="PS50043">
    <property type="entry name" value="HTH_LUXR_2"/>
    <property type="match status" value="1"/>
</dbReference>
<dbReference type="AlphaFoldDB" id="A0A6H9ZBC0"/>
<reference evidence="5 6" key="1">
    <citation type="submission" date="2019-09" db="EMBL/GenBank/DDBJ databases">
        <title>Actinomadura physcomitrii sp. nov., a novel actinomycete isolated from moss [Physcomitrium sphaericum (Ludw) Fuernr].</title>
        <authorList>
            <person name="Zhuang X."/>
            <person name="Liu C."/>
        </authorList>
    </citation>
    <scope>NUCLEOTIDE SEQUENCE [LARGE SCALE GENOMIC DNA]</scope>
    <source>
        <strain evidence="5 6">HMC1</strain>
    </source>
</reference>
<evidence type="ECO:0000313" key="5">
    <source>
        <dbReference type="EMBL" id="KAB2352793.1"/>
    </source>
</evidence>
<organism evidence="5 6">
    <name type="scientific">Actinomadura rudentiformis</name>
    <dbReference type="NCBI Taxonomy" id="359158"/>
    <lineage>
        <taxon>Bacteria</taxon>
        <taxon>Bacillati</taxon>
        <taxon>Actinomycetota</taxon>
        <taxon>Actinomycetes</taxon>
        <taxon>Streptosporangiales</taxon>
        <taxon>Thermomonosporaceae</taxon>
        <taxon>Actinomadura</taxon>
    </lineage>
</organism>
<dbReference type="InterPro" id="IPR016032">
    <property type="entry name" value="Sig_transdc_resp-reg_C-effctor"/>
</dbReference>
<evidence type="ECO:0000256" key="3">
    <source>
        <dbReference type="SAM" id="MobiDB-lite"/>
    </source>
</evidence>
<dbReference type="PRINTS" id="PR00038">
    <property type="entry name" value="HTHLUXR"/>
</dbReference>
<accession>A0A6H9ZBC0</accession>
<dbReference type="GO" id="GO:0003677">
    <property type="term" value="F:DNA binding"/>
    <property type="evidence" value="ECO:0007669"/>
    <property type="project" value="InterPro"/>
</dbReference>
<keyword evidence="1" id="KW-0547">Nucleotide-binding</keyword>
<proteinExistence type="predicted"/>
<dbReference type="Gene3D" id="3.40.50.300">
    <property type="entry name" value="P-loop containing nucleotide triphosphate hydrolases"/>
    <property type="match status" value="1"/>
</dbReference>
<dbReference type="SUPFAM" id="SSF52540">
    <property type="entry name" value="P-loop containing nucleoside triphosphate hydrolases"/>
    <property type="match status" value="1"/>
</dbReference>
<evidence type="ECO:0000256" key="2">
    <source>
        <dbReference type="ARBA" id="ARBA00022840"/>
    </source>
</evidence>
<dbReference type="Pfam" id="PF00196">
    <property type="entry name" value="GerE"/>
    <property type="match status" value="1"/>
</dbReference>
<dbReference type="SMART" id="SM00421">
    <property type="entry name" value="HTH_LUXR"/>
    <property type="match status" value="1"/>
</dbReference>
<feature type="domain" description="HTH luxR-type" evidence="4">
    <location>
        <begin position="874"/>
        <end position="931"/>
    </location>
</feature>
<dbReference type="InterPro" id="IPR036388">
    <property type="entry name" value="WH-like_DNA-bd_sf"/>
</dbReference>
<keyword evidence="6" id="KW-1185">Reference proteome</keyword>
<evidence type="ECO:0000313" key="6">
    <source>
        <dbReference type="Proteomes" id="UP000468735"/>
    </source>
</evidence>
<comment type="caution">
    <text evidence="5">The sequence shown here is derived from an EMBL/GenBank/DDBJ whole genome shotgun (WGS) entry which is preliminary data.</text>
</comment>
<keyword evidence="2" id="KW-0067">ATP-binding</keyword>
<dbReference type="SUPFAM" id="SSF46894">
    <property type="entry name" value="C-terminal effector domain of the bipartite response regulators"/>
    <property type="match status" value="1"/>
</dbReference>
<protein>
    <submittedName>
        <fullName evidence="5">AAA family ATPase</fullName>
    </submittedName>
</protein>
<evidence type="ECO:0000259" key="4">
    <source>
        <dbReference type="PROSITE" id="PS50043"/>
    </source>
</evidence>
<dbReference type="GO" id="GO:0005524">
    <property type="term" value="F:ATP binding"/>
    <property type="evidence" value="ECO:0007669"/>
    <property type="project" value="UniProtKB-KW"/>
</dbReference>
<dbReference type="PANTHER" id="PTHR16305">
    <property type="entry name" value="TESTICULAR SOLUBLE ADENYLYL CYCLASE"/>
    <property type="match status" value="1"/>
</dbReference>
<feature type="region of interest" description="Disordered" evidence="3">
    <location>
        <begin position="1"/>
        <end position="20"/>
    </location>
</feature>
<dbReference type="Gene3D" id="1.10.10.10">
    <property type="entry name" value="Winged helix-like DNA-binding domain superfamily/Winged helix DNA-binding domain"/>
    <property type="match status" value="1"/>
</dbReference>
<evidence type="ECO:0000256" key="1">
    <source>
        <dbReference type="ARBA" id="ARBA00022741"/>
    </source>
</evidence>
<dbReference type="InterPro" id="IPR041664">
    <property type="entry name" value="AAA_16"/>
</dbReference>
<dbReference type="Pfam" id="PF13191">
    <property type="entry name" value="AAA_16"/>
    <property type="match status" value="1"/>
</dbReference>
<gene>
    <name evidence="5" type="ORF">F8566_02675</name>
</gene>
<name>A0A6H9ZBC0_9ACTN</name>